<dbReference type="AlphaFoldDB" id="A0A3F3A2V5"/>
<dbReference type="RefSeq" id="WP_003362731.1">
    <property type="nucleotide sequence ID" value="NC_012654.1"/>
</dbReference>
<reference evidence="2" key="2">
    <citation type="submission" date="2008-05" db="EMBL/GenBank/DDBJ databases">
        <title>Genome sequence of Clostridium botulinum Ba4 strain 657 plasmid pCLJ.</title>
        <authorList>
            <person name="Shrivastava S."/>
            <person name="Brown J.L."/>
            <person name="Bruce D."/>
            <person name="Detter C."/>
            <person name="Munk C."/>
            <person name="Smith L.A."/>
            <person name="Smith T.J."/>
            <person name="Sutton G."/>
            <person name="Brettin T.S."/>
        </authorList>
    </citation>
    <scope>NUCLEOTIDE SEQUENCE [LARGE SCALE GENOMIC DNA]</scope>
    <source>
        <strain evidence="2">657 / Type Ba4</strain>
        <plasmid evidence="2">pCLJ</plasmid>
    </source>
</reference>
<evidence type="ECO:0000313" key="2">
    <source>
        <dbReference type="Proteomes" id="UP000002333"/>
    </source>
</evidence>
<protein>
    <submittedName>
        <fullName evidence="1">Uncharacterized protein</fullName>
    </submittedName>
</protein>
<geneLocation type="plasmid" evidence="1 2">
    <name>pCLJ</name>
</geneLocation>
<dbReference type="EMBL" id="CP001081">
    <property type="protein sequence ID" value="ACQ51387.1"/>
    <property type="molecule type" value="Genomic_DNA"/>
</dbReference>
<proteinExistence type="predicted"/>
<accession>A0A3F3A2V5</accession>
<dbReference type="Proteomes" id="UP000002333">
    <property type="component" value="Plasmid pCLJ"/>
</dbReference>
<sequence length="265" mass="29815">MKKLSTREIVSTLGEMWENNNFDGYVSLFTKDALVSHPYFSQPVKVAVAMEVINAPVQGYTNIVGYEQVLGNGNGEDDIVRVKFQETGDQIDEDVKYIGSMIVYVYIRDHVIYKIDTKGVEIELLQKSTEDINYRTIDYGDLTSKEVAEKLAKTWECNNINEFVSLFSDDAKIKHVVLDKEEAPQVIAEVMNCNAKGITKLSDYALLKGDGSGEDDVIELTFDETGTEMGYKPSNIGKIMVSATVKKHRISYLNIYGYKISNSLR</sequence>
<keyword evidence="1" id="KW-0614">Plasmid</keyword>
<reference evidence="1 2" key="1">
    <citation type="journal article" date="2007" name="PLoS ONE">
        <title>Analysis of the neurotoxin complex genes in Clostridium botulinum A1-A4 and B1 strains: BoNT/A3, /Ba4 and /B1 clusters are located within plasmids.</title>
        <authorList>
            <person name="Smith T.J."/>
            <person name="Hill K.K."/>
            <person name="Foley B.T."/>
            <person name="Detter J.C."/>
            <person name="Munk A.C."/>
            <person name="Bruce D.C."/>
            <person name="Doggett N.A."/>
            <person name="Smith L.A."/>
            <person name="Marks J.D."/>
            <person name="Xie G."/>
            <person name="Brettin T.S."/>
        </authorList>
    </citation>
    <scope>NUCLEOTIDE SEQUENCE [LARGE SCALE GENOMIC DNA]</scope>
    <source>
        <strain evidence="2">657 / Type Ba4</strain>
    </source>
</reference>
<gene>
    <name evidence="1" type="ordered locus">CLJ_0021</name>
</gene>
<name>A0A3F3A2V5_CLOB6</name>
<dbReference type="KEGG" id="cbi:CLJ_0021"/>
<organism evidence="1 2">
    <name type="scientific">Clostridium botulinum (strain 657 / Type Ba4)</name>
    <dbReference type="NCBI Taxonomy" id="515621"/>
    <lineage>
        <taxon>Bacteria</taxon>
        <taxon>Bacillati</taxon>
        <taxon>Bacillota</taxon>
        <taxon>Clostridia</taxon>
        <taxon>Eubacteriales</taxon>
        <taxon>Clostridiaceae</taxon>
        <taxon>Clostridium</taxon>
    </lineage>
</organism>
<evidence type="ECO:0000313" key="1">
    <source>
        <dbReference type="EMBL" id="ACQ51387.1"/>
    </source>
</evidence>